<feature type="region of interest" description="Disordered" evidence="1">
    <location>
        <begin position="1"/>
        <end position="82"/>
    </location>
</feature>
<evidence type="ECO:0000259" key="2">
    <source>
        <dbReference type="Pfam" id="PF20415"/>
    </source>
</evidence>
<proteinExistence type="predicted"/>
<dbReference type="AlphaFoldDB" id="K5WCI5"/>
<accession>K5WCI5</accession>
<dbReference type="RefSeq" id="XP_007394555.1">
    <property type="nucleotide sequence ID" value="XM_007394493.1"/>
</dbReference>
<dbReference type="EMBL" id="JH930471">
    <property type="protein sequence ID" value="EKM56719.1"/>
    <property type="molecule type" value="Genomic_DNA"/>
</dbReference>
<dbReference type="KEGG" id="pco:PHACADRAFT_254006"/>
<dbReference type="InterPro" id="IPR046522">
    <property type="entry name" value="DUF6699"/>
</dbReference>
<evidence type="ECO:0000256" key="1">
    <source>
        <dbReference type="SAM" id="MobiDB-lite"/>
    </source>
</evidence>
<dbReference type="OrthoDB" id="3144234at2759"/>
<evidence type="ECO:0000313" key="4">
    <source>
        <dbReference type="Proteomes" id="UP000008370"/>
    </source>
</evidence>
<protein>
    <recommendedName>
        <fullName evidence="2">DUF6699 domain-containing protein</fullName>
    </recommendedName>
</protein>
<dbReference type="InParanoid" id="K5WCI5"/>
<dbReference type="Proteomes" id="UP000008370">
    <property type="component" value="Unassembled WGS sequence"/>
</dbReference>
<evidence type="ECO:0000313" key="3">
    <source>
        <dbReference type="EMBL" id="EKM56719.1"/>
    </source>
</evidence>
<gene>
    <name evidence="3" type="ORF">PHACADRAFT_254006</name>
</gene>
<keyword evidence="4" id="KW-1185">Reference proteome</keyword>
<feature type="domain" description="DUF6699" evidence="2">
    <location>
        <begin position="106"/>
        <end position="247"/>
    </location>
</feature>
<name>K5WCI5_PHACS</name>
<feature type="compositionally biased region" description="Pro residues" evidence="1">
    <location>
        <begin position="62"/>
        <end position="74"/>
    </location>
</feature>
<dbReference type="GeneID" id="18915939"/>
<dbReference type="HOGENOM" id="CLU_085813_0_0_1"/>
<reference evidence="3 4" key="1">
    <citation type="journal article" date="2012" name="BMC Genomics">
        <title>Comparative genomics of the white-rot fungi, Phanerochaete carnosa and P. chrysosporium, to elucidate the genetic basis of the distinct wood types they colonize.</title>
        <authorList>
            <person name="Suzuki H."/>
            <person name="MacDonald J."/>
            <person name="Syed K."/>
            <person name="Salamov A."/>
            <person name="Hori C."/>
            <person name="Aerts A."/>
            <person name="Henrissat B."/>
            <person name="Wiebenga A."/>
            <person name="vanKuyk P.A."/>
            <person name="Barry K."/>
            <person name="Lindquist E."/>
            <person name="LaButti K."/>
            <person name="Lapidus A."/>
            <person name="Lucas S."/>
            <person name="Coutinho P."/>
            <person name="Gong Y."/>
            <person name="Samejima M."/>
            <person name="Mahadevan R."/>
            <person name="Abou-Zaid M."/>
            <person name="de Vries R.P."/>
            <person name="Igarashi K."/>
            <person name="Yadav J.S."/>
            <person name="Grigoriev I.V."/>
            <person name="Master E.R."/>
        </authorList>
    </citation>
    <scope>NUCLEOTIDE SEQUENCE [LARGE SCALE GENOMIC DNA]</scope>
    <source>
        <strain evidence="3 4">HHB-10118-sp</strain>
    </source>
</reference>
<feature type="compositionally biased region" description="Polar residues" evidence="1">
    <location>
        <begin position="19"/>
        <end position="31"/>
    </location>
</feature>
<sequence>MPTGKRVHWNDEPARTPSPAFSTSSRQSSVGPHTPPEGTRSLPQVAGQQHYPRYGQYLAPDTPYPKTQPLPPSPSLSSSGGSPLPLVVNDLVSTSRHKHVQTRPFQWDLLSDPVRLATPSDPPVMEYLLQPAQLAAPATTPAVADVRIMHPHLPWVVNVSASRYYGNIYVTVGDVLQQLYQALRLSVSQLEYDTTVRLNTGLAPRIQGAFERRVQRAAQYGVDERRKGLRRVDFLMGDTQFAGFKVVTGQDGGLLLLLHVR</sequence>
<dbReference type="Pfam" id="PF20415">
    <property type="entry name" value="DUF6699"/>
    <property type="match status" value="1"/>
</dbReference>
<organism evidence="3 4">
    <name type="scientific">Phanerochaete carnosa (strain HHB-10118-sp)</name>
    <name type="common">White-rot fungus</name>
    <name type="synonym">Peniophora carnosa</name>
    <dbReference type="NCBI Taxonomy" id="650164"/>
    <lineage>
        <taxon>Eukaryota</taxon>
        <taxon>Fungi</taxon>
        <taxon>Dikarya</taxon>
        <taxon>Basidiomycota</taxon>
        <taxon>Agaricomycotina</taxon>
        <taxon>Agaricomycetes</taxon>
        <taxon>Polyporales</taxon>
        <taxon>Phanerochaetaceae</taxon>
        <taxon>Phanerochaete</taxon>
    </lineage>
</organism>
<dbReference type="STRING" id="650164.K5WCI5"/>